<dbReference type="InterPro" id="IPR043145">
    <property type="entry name" value="Znf_ZZ_sf"/>
</dbReference>
<dbReference type="Pfam" id="PF00569">
    <property type="entry name" value="ZZ"/>
    <property type="match status" value="2"/>
</dbReference>
<dbReference type="InterPro" id="IPR000433">
    <property type="entry name" value="Znf_ZZ"/>
</dbReference>
<dbReference type="SMART" id="SM00291">
    <property type="entry name" value="ZnF_ZZ"/>
    <property type="match status" value="4"/>
</dbReference>
<dbReference type="AlphaFoldDB" id="A0A9P5Z522"/>
<dbReference type="GO" id="GO:0016235">
    <property type="term" value="C:aggresome"/>
    <property type="evidence" value="ECO:0007669"/>
    <property type="project" value="TreeGrafter"/>
</dbReference>
<evidence type="ECO:0000259" key="7">
    <source>
        <dbReference type="PROSITE" id="PS51745"/>
    </source>
</evidence>
<dbReference type="InterPro" id="IPR052260">
    <property type="entry name" value="Autophagy_Rcpt_SigReg"/>
</dbReference>
<feature type="region of interest" description="Disordered" evidence="5">
    <location>
        <begin position="425"/>
        <end position="467"/>
    </location>
</feature>
<keyword evidence="1" id="KW-0479">Metal-binding</keyword>
<dbReference type="GO" id="GO:0007032">
    <property type="term" value="P:endosome organization"/>
    <property type="evidence" value="ECO:0007669"/>
    <property type="project" value="TreeGrafter"/>
</dbReference>
<feature type="domain" description="PB1" evidence="7">
    <location>
        <begin position="1"/>
        <end position="89"/>
    </location>
</feature>
<evidence type="ECO:0000256" key="3">
    <source>
        <dbReference type="ARBA" id="ARBA00022833"/>
    </source>
</evidence>
<evidence type="ECO:0000313" key="8">
    <source>
        <dbReference type="EMBL" id="KAF9479596.1"/>
    </source>
</evidence>
<protein>
    <submittedName>
        <fullName evidence="8">Uncharacterized protein</fullName>
    </submittedName>
</protein>
<name>A0A9P5Z522_9AGAR</name>
<dbReference type="GO" id="GO:0005080">
    <property type="term" value="F:protein kinase C binding"/>
    <property type="evidence" value="ECO:0007669"/>
    <property type="project" value="TreeGrafter"/>
</dbReference>
<dbReference type="OrthoDB" id="661148at2759"/>
<evidence type="ECO:0000256" key="5">
    <source>
        <dbReference type="SAM" id="MobiDB-lite"/>
    </source>
</evidence>
<evidence type="ECO:0000313" key="9">
    <source>
        <dbReference type="Proteomes" id="UP000807469"/>
    </source>
</evidence>
<dbReference type="PROSITE" id="PS51745">
    <property type="entry name" value="PB1"/>
    <property type="match status" value="1"/>
</dbReference>
<dbReference type="GO" id="GO:0000423">
    <property type="term" value="P:mitophagy"/>
    <property type="evidence" value="ECO:0007669"/>
    <property type="project" value="TreeGrafter"/>
</dbReference>
<feature type="region of interest" description="Disordered" evidence="5">
    <location>
        <begin position="122"/>
        <end position="195"/>
    </location>
</feature>
<dbReference type="GO" id="GO:0035973">
    <property type="term" value="P:aggrephagy"/>
    <property type="evidence" value="ECO:0007669"/>
    <property type="project" value="TreeGrafter"/>
</dbReference>
<reference evidence="8" key="1">
    <citation type="submission" date="2020-11" db="EMBL/GenBank/DDBJ databases">
        <authorList>
            <consortium name="DOE Joint Genome Institute"/>
            <person name="Ahrendt S."/>
            <person name="Riley R."/>
            <person name="Andreopoulos W."/>
            <person name="Labutti K."/>
            <person name="Pangilinan J."/>
            <person name="Ruiz-Duenas F.J."/>
            <person name="Barrasa J.M."/>
            <person name="Sanchez-Garcia M."/>
            <person name="Camarero S."/>
            <person name="Miyauchi S."/>
            <person name="Serrano A."/>
            <person name="Linde D."/>
            <person name="Babiker R."/>
            <person name="Drula E."/>
            <person name="Ayuso-Fernandez I."/>
            <person name="Pacheco R."/>
            <person name="Padilla G."/>
            <person name="Ferreira P."/>
            <person name="Barriuso J."/>
            <person name="Kellner H."/>
            <person name="Castanera R."/>
            <person name="Alfaro M."/>
            <person name="Ramirez L."/>
            <person name="Pisabarro A.G."/>
            <person name="Kuo A."/>
            <person name="Tritt A."/>
            <person name="Lipzen A."/>
            <person name="He G."/>
            <person name="Yan M."/>
            <person name="Ng V."/>
            <person name="Cullen D."/>
            <person name="Martin F."/>
            <person name="Rosso M.-N."/>
            <person name="Henrissat B."/>
            <person name="Hibbett D."/>
            <person name="Martinez A.T."/>
            <person name="Grigoriev I.V."/>
        </authorList>
    </citation>
    <scope>NUCLEOTIDE SEQUENCE</scope>
    <source>
        <strain evidence="8">CIRM-BRFM 674</strain>
    </source>
</reference>
<comment type="caution">
    <text evidence="8">The sequence shown here is derived from an EMBL/GenBank/DDBJ whole genome shotgun (WGS) entry which is preliminary data.</text>
</comment>
<proteinExistence type="predicted"/>
<dbReference type="Proteomes" id="UP000807469">
    <property type="component" value="Unassembled WGS sequence"/>
</dbReference>
<keyword evidence="9" id="KW-1185">Reference proteome</keyword>
<dbReference type="Gene3D" id="3.30.60.90">
    <property type="match status" value="4"/>
</dbReference>
<dbReference type="GO" id="GO:0044753">
    <property type="term" value="C:amphisome"/>
    <property type="evidence" value="ECO:0007669"/>
    <property type="project" value="TreeGrafter"/>
</dbReference>
<evidence type="ECO:0000256" key="1">
    <source>
        <dbReference type="ARBA" id="ARBA00022723"/>
    </source>
</evidence>
<gene>
    <name evidence="8" type="ORF">BDN70DRAFT_983489</name>
</gene>
<feature type="non-terminal residue" evidence="8">
    <location>
        <position position="1"/>
    </location>
</feature>
<accession>A0A9P5Z522</accession>
<feature type="compositionally biased region" description="Polar residues" evidence="5">
    <location>
        <begin position="135"/>
        <end position="160"/>
    </location>
</feature>
<feature type="compositionally biased region" description="Basic and acidic residues" evidence="5">
    <location>
        <begin position="425"/>
        <end position="436"/>
    </location>
</feature>
<keyword evidence="3" id="KW-0862">Zinc</keyword>
<feature type="domain" description="ZZ-type" evidence="6">
    <location>
        <begin position="673"/>
        <end position="734"/>
    </location>
</feature>
<dbReference type="PANTHER" id="PTHR15090">
    <property type="entry name" value="SEQUESTOSOME 1-RELATED"/>
    <property type="match status" value="1"/>
</dbReference>
<evidence type="ECO:0000259" key="6">
    <source>
        <dbReference type="PROSITE" id="PS50135"/>
    </source>
</evidence>
<feature type="compositionally biased region" description="Basic and acidic residues" evidence="5">
    <location>
        <begin position="173"/>
        <end position="183"/>
    </location>
</feature>
<evidence type="ECO:0000256" key="4">
    <source>
        <dbReference type="PROSITE-ProRule" id="PRU00228"/>
    </source>
</evidence>
<keyword evidence="2 4" id="KW-0863">Zinc-finger</keyword>
<organism evidence="8 9">
    <name type="scientific">Pholiota conissans</name>
    <dbReference type="NCBI Taxonomy" id="109636"/>
    <lineage>
        <taxon>Eukaryota</taxon>
        <taxon>Fungi</taxon>
        <taxon>Dikarya</taxon>
        <taxon>Basidiomycota</taxon>
        <taxon>Agaricomycotina</taxon>
        <taxon>Agaricomycetes</taxon>
        <taxon>Agaricomycetidae</taxon>
        <taxon>Agaricales</taxon>
        <taxon>Agaricineae</taxon>
        <taxon>Strophariaceae</taxon>
        <taxon>Pholiota</taxon>
    </lineage>
</organism>
<dbReference type="GO" id="GO:0070530">
    <property type="term" value="F:K63-linked polyubiquitin modification-dependent protein binding"/>
    <property type="evidence" value="ECO:0007669"/>
    <property type="project" value="TreeGrafter"/>
</dbReference>
<feature type="region of interest" description="Disordered" evidence="5">
    <location>
        <begin position="543"/>
        <end position="567"/>
    </location>
</feature>
<dbReference type="CDD" id="cd02340">
    <property type="entry name" value="ZZ_NBR1_like"/>
    <property type="match status" value="1"/>
</dbReference>
<dbReference type="SUPFAM" id="SSF54277">
    <property type="entry name" value="CAD &amp; PB1 domains"/>
    <property type="match status" value="1"/>
</dbReference>
<sequence>HKRIVFNSARNCSYDLLKKKVEECFSLYGALYTISYKDDDGEITNIATDVDLVEAIQYFQAGDDAPMSSAASILSGRSFGPRKITLRVNIMVDYDGPSLSDTSSLASIEEFKGRNGSQLSFSYGTPNAELDDDSVTVSSRDPGTSSSRNGKSFGSWSFASSDHRGKSSSGKLTNDRTQKEMRPGDSASRNGPTSTFRDQELAASTAERFPADPSAVFERLKHSETLHDDTSSINTDSLAANERGAAWLRDQNERTIRSMLGALPEPSISDDRSFSLESHSDSLGGDLALERDTRGKYYYTYTSGSASQFHGSVADEEAQSGNGDVDIHPSLSMRGPRPTSMQLKWLAAHRVDQPKTHLLESDLQSISIPEEPATELPYSTIDKDLLPFLPVTAPEQVTDCSNCGILLGAIRYICSTCGPKEPIHSFAPEKGKEKDSSPVSSYTYPPPSHSGHHLFSSPNSSSSQTYVASLDTDTQRYKPLPSVPSSSFPSLGSLFGGSGTHLNIPSSPSKPSPSLGYELCSACLDSVGINHAVEGGLAAPGSSPIVSNMSPHDDSDQASKWRRSAPKKGQLRHAFKEKVWGHYGWVDVVLDEALINTCSTCSAVTDDKRYKCASCSKIHLCKACYRQVHETHPLHAFLTVPDKPKPTDDDTLVASDYDPIMMRNPHEELSLTHQGAKCTHCLREIVGALFRCAICPSVDICSNCESAGLPGNLDSADGGHTSSHILVKFPYPLQNSELEIASKRAAELWMGRDAANVGFPVARSKAESELSFAHTMIVNGSRSNRDGRSNTSDRVVCNHCNDLITGVRYQCAHCPADKNPSSGYNLCSSCEPESYLVHNPLHIFFKLPRPVQRPLEFQRPWLPLLYKVPVGPGPNAPRSHDPKAYLASLVHTAAVCDRCMERIEGEWFRCAYCNLDLCDSCEAVDTHDNKHIFLVFKAPVDMYIFKNLVNLENPANGSAVIPYAVYF</sequence>
<dbReference type="EMBL" id="MU155210">
    <property type="protein sequence ID" value="KAF9479596.1"/>
    <property type="molecule type" value="Genomic_DNA"/>
</dbReference>
<dbReference type="InterPro" id="IPR053793">
    <property type="entry name" value="PB1-like"/>
</dbReference>
<dbReference type="PROSITE" id="PS50135">
    <property type="entry name" value="ZF_ZZ_2"/>
    <property type="match status" value="1"/>
</dbReference>
<dbReference type="Gene3D" id="3.10.20.90">
    <property type="entry name" value="Phosphatidylinositol 3-kinase Catalytic Subunit, Chain A, domain 1"/>
    <property type="match status" value="1"/>
</dbReference>
<dbReference type="GO" id="GO:0008270">
    <property type="term" value="F:zinc ion binding"/>
    <property type="evidence" value="ECO:0007669"/>
    <property type="project" value="UniProtKB-KW"/>
</dbReference>
<dbReference type="PANTHER" id="PTHR15090:SF0">
    <property type="entry name" value="SEQUESTOSOME-1"/>
    <property type="match status" value="1"/>
</dbReference>
<dbReference type="Pfam" id="PF00564">
    <property type="entry name" value="PB1"/>
    <property type="match status" value="1"/>
</dbReference>
<evidence type="ECO:0000256" key="2">
    <source>
        <dbReference type="ARBA" id="ARBA00022771"/>
    </source>
</evidence>
<dbReference type="SUPFAM" id="SSF57850">
    <property type="entry name" value="RING/U-box"/>
    <property type="match status" value="4"/>
</dbReference>
<dbReference type="InterPro" id="IPR000270">
    <property type="entry name" value="PB1_dom"/>
</dbReference>